<sequence length="451" mass="48999">EGGLLLRVLPNVVSRPLREASASRPSDPGGVGGGDASPAAEAEDWEVPPEPACHAFVSRLEAHPLKREGSEGDDTVCVICAEDMVEEILIIPHDYFEKRCRSPFFARAGVASRPCPAGDAMAPLEVIKKLDYAVEVKCTEKDTRHWRHPWCFKHNNGELAVRPLVLPEGAPATIATCLNGAAAKYGDRQCMGTRAIAREVREGKKMFWYKSDYEWRTYSEVFVDIQDAARGLLSLDGVQALKGAGKCTVAILAETSAEWQMAAQAAFQVDIPITTVYTTLGHDAMVHGLNETECPVLVMDFIQYNALKKTVLPRCSNLKHVVLIGKCWLPQEVVGGEKVSFPGAAEVAAMQAESSAKLTTMELLIASGKAATSINLGAIAPKEDNLAFIMYTSGSTGVPKGVMLTQKNFVSLIAGVEAQGVIRPGPDDVYISYPIYRWRTSSRSSARLTFW</sequence>
<keyword evidence="4" id="KW-0067">ATP-binding</keyword>
<reference evidence="8" key="1">
    <citation type="submission" date="2023-10" db="EMBL/GenBank/DDBJ databases">
        <authorList>
            <person name="Chen Y."/>
            <person name="Shah S."/>
            <person name="Dougan E. K."/>
            <person name="Thang M."/>
            <person name="Chan C."/>
        </authorList>
    </citation>
    <scope>NUCLEOTIDE SEQUENCE [LARGE SCALE GENOMIC DNA]</scope>
</reference>
<feature type="region of interest" description="Disordered" evidence="6">
    <location>
        <begin position="17"/>
        <end position="45"/>
    </location>
</feature>
<evidence type="ECO:0000256" key="5">
    <source>
        <dbReference type="ARBA" id="ARBA00036813"/>
    </source>
</evidence>
<evidence type="ECO:0000256" key="2">
    <source>
        <dbReference type="ARBA" id="ARBA00022598"/>
    </source>
</evidence>
<keyword evidence="2" id="KW-0436">Ligase</keyword>
<dbReference type="PANTHER" id="PTHR43272">
    <property type="entry name" value="LONG-CHAIN-FATTY-ACID--COA LIGASE"/>
    <property type="match status" value="1"/>
</dbReference>
<keyword evidence="9" id="KW-1185">Reference proteome</keyword>
<dbReference type="Gene3D" id="3.40.50.12780">
    <property type="entry name" value="N-terminal domain of ligase-like"/>
    <property type="match status" value="1"/>
</dbReference>
<evidence type="ECO:0000256" key="6">
    <source>
        <dbReference type="SAM" id="MobiDB-lite"/>
    </source>
</evidence>
<dbReference type="SUPFAM" id="SSF56801">
    <property type="entry name" value="Acetyl-CoA synthetase-like"/>
    <property type="match status" value="1"/>
</dbReference>
<dbReference type="InterPro" id="IPR020459">
    <property type="entry name" value="AMP-binding"/>
</dbReference>
<dbReference type="Pfam" id="PF00501">
    <property type="entry name" value="AMP-binding"/>
    <property type="match status" value="1"/>
</dbReference>
<feature type="non-terminal residue" evidence="8">
    <location>
        <position position="1"/>
    </location>
</feature>
<comment type="caution">
    <text evidence="8">The sequence shown here is derived from an EMBL/GenBank/DDBJ whole genome shotgun (WGS) entry which is preliminary data.</text>
</comment>
<organism evidence="8 9">
    <name type="scientific">Prorocentrum cordatum</name>
    <dbReference type="NCBI Taxonomy" id="2364126"/>
    <lineage>
        <taxon>Eukaryota</taxon>
        <taxon>Sar</taxon>
        <taxon>Alveolata</taxon>
        <taxon>Dinophyceae</taxon>
        <taxon>Prorocentrales</taxon>
        <taxon>Prorocentraceae</taxon>
        <taxon>Prorocentrum</taxon>
    </lineage>
</organism>
<name>A0ABN9S182_9DINO</name>
<comment type="similarity">
    <text evidence="1">Belongs to the ATP-dependent AMP-binding enzyme family.</text>
</comment>
<comment type="catalytic activity">
    <reaction evidence="5">
        <text>a long-chain fatty acid + ATP + CoA = a long-chain fatty acyl-CoA + AMP + diphosphate</text>
        <dbReference type="Rhea" id="RHEA:15421"/>
        <dbReference type="ChEBI" id="CHEBI:30616"/>
        <dbReference type="ChEBI" id="CHEBI:33019"/>
        <dbReference type="ChEBI" id="CHEBI:57287"/>
        <dbReference type="ChEBI" id="CHEBI:57560"/>
        <dbReference type="ChEBI" id="CHEBI:83139"/>
        <dbReference type="ChEBI" id="CHEBI:456215"/>
        <dbReference type="EC" id="6.2.1.3"/>
    </reaction>
</comment>
<gene>
    <name evidence="8" type="ORF">PCOR1329_LOCUS25594</name>
</gene>
<dbReference type="EMBL" id="CAUYUJ010008958">
    <property type="protein sequence ID" value="CAK0825471.1"/>
    <property type="molecule type" value="Genomic_DNA"/>
</dbReference>
<dbReference type="PRINTS" id="PR00154">
    <property type="entry name" value="AMPBINDING"/>
</dbReference>
<evidence type="ECO:0000259" key="7">
    <source>
        <dbReference type="Pfam" id="PF00501"/>
    </source>
</evidence>
<dbReference type="Proteomes" id="UP001189429">
    <property type="component" value="Unassembled WGS sequence"/>
</dbReference>
<dbReference type="InterPro" id="IPR042099">
    <property type="entry name" value="ANL_N_sf"/>
</dbReference>
<evidence type="ECO:0000256" key="3">
    <source>
        <dbReference type="ARBA" id="ARBA00022741"/>
    </source>
</evidence>
<evidence type="ECO:0000256" key="4">
    <source>
        <dbReference type="ARBA" id="ARBA00022840"/>
    </source>
</evidence>
<evidence type="ECO:0000256" key="1">
    <source>
        <dbReference type="ARBA" id="ARBA00006432"/>
    </source>
</evidence>
<evidence type="ECO:0000313" key="9">
    <source>
        <dbReference type="Proteomes" id="UP001189429"/>
    </source>
</evidence>
<dbReference type="InterPro" id="IPR020845">
    <property type="entry name" value="AMP-binding_CS"/>
</dbReference>
<proteinExistence type="inferred from homology"/>
<dbReference type="PROSITE" id="PS00455">
    <property type="entry name" value="AMP_BINDING"/>
    <property type="match status" value="1"/>
</dbReference>
<dbReference type="PANTHER" id="PTHR43272:SF83">
    <property type="entry name" value="ACYL-COA SYNTHETASE LONG-CHAIN, ISOFORM J"/>
    <property type="match status" value="1"/>
</dbReference>
<feature type="domain" description="AMP-dependent synthetase/ligase" evidence="7">
    <location>
        <begin position="207"/>
        <end position="433"/>
    </location>
</feature>
<evidence type="ECO:0000313" key="8">
    <source>
        <dbReference type="EMBL" id="CAK0825471.1"/>
    </source>
</evidence>
<keyword evidence="3" id="KW-0547">Nucleotide-binding</keyword>
<accession>A0ABN9S182</accession>
<dbReference type="InterPro" id="IPR000873">
    <property type="entry name" value="AMP-dep_synth/lig_dom"/>
</dbReference>
<protein>
    <recommendedName>
        <fullName evidence="7">AMP-dependent synthetase/ligase domain-containing protein</fullName>
    </recommendedName>
</protein>